<dbReference type="InterPro" id="IPR047122">
    <property type="entry name" value="Trans-enoyl_RdTase-like"/>
</dbReference>
<dbReference type="InterPro" id="IPR011032">
    <property type="entry name" value="GroES-like_sf"/>
</dbReference>
<dbReference type="PANTHER" id="PTHR45348:SF1">
    <property type="entry name" value="TRANS-ENOYL REDUCTASE STHE"/>
    <property type="match status" value="1"/>
</dbReference>
<dbReference type="CDD" id="cd08249">
    <property type="entry name" value="enoyl_reductase_like"/>
    <property type="match status" value="1"/>
</dbReference>
<dbReference type="InterPro" id="IPR013154">
    <property type="entry name" value="ADH-like_N"/>
</dbReference>
<evidence type="ECO:0000313" key="7">
    <source>
        <dbReference type="EMBL" id="KAG5655103.1"/>
    </source>
</evidence>
<dbReference type="SUPFAM" id="SSF50129">
    <property type="entry name" value="GroES-like"/>
    <property type="match status" value="1"/>
</dbReference>
<accession>A0A9P7GRV2</accession>
<evidence type="ECO:0000256" key="4">
    <source>
        <dbReference type="ARBA" id="ARBA00022857"/>
    </source>
</evidence>
<evidence type="ECO:0000259" key="6">
    <source>
        <dbReference type="SMART" id="SM00829"/>
    </source>
</evidence>
<comment type="caution">
    <text evidence="7">The sequence shown here is derived from an EMBL/GenBank/DDBJ whole genome shotgun (WGS) entry which is preliminary data.</text>
</comment>
<dbReference type="SUPFAM" id="SSF51735">
    <property type="entry name" value="NAD(P)-binding Rossmann-fold domains"/>
    <property type="match status" value="1"/>
</dbReference>
<dbReference type="PANTHER" id="PTHR45348">
    <property type="entry name" value="HYPOTHETICAL OXIDOREDUCTASE (EUROFUNG)"/>
    <property type="match status" value="1"/>
</dbReference>
<comment type="subunit">
    <text evidence="2">Monomer.</text>
</comment>
<keyword evidence="5" id="KW-0560">Oxidoreductase</keyword>
<dbReference type="GO" id="GO:0016651">
    <property type="term" value="F:oxidoreductase activity, acting on NAD(P)H"/>
    <property type="evidence" value="ECO:0007669"/>
    <property type="project" value="InterPro"/>
</dbReference>
<evidence type="ECO:0000256" key="2">
    <source>
        <dbReference type="ARBA" id="ARBA00011245"/>
    </source>
</evidence>
<dbReference type="InterPro" id="IPR036291">
    <property type="entry name" value="NAD(P)-bd_dom_sf"/>
</dbReference>
<dbReference type="EMBL" id="JAGPUO010000036">
    <property type="protein sequence ID" value="KAG5655103.1"/>
    <property type="molecule type" value="Genomic_DNA"/>
</dbReference>
<name>A0A9P7GRV2_9HYPO</name>
<evidence type="ECO:0000256" key="5">
    <source>
        <dbReference type="ARBA" id="ARBA00023002"/>
    </source>
</evidence>
<keyword evidence="8" id="KW-1185">Reference proteome</keyword>
<dbReference type="Gene3D" id="3.90.180.10">
    <property type="entry name" value="Medium-chain alcohol dehydrogenases, catalytic domain"/>
    <property type="match status" value="1"/>
</dbReference>
<keyword evidence="4" id="KW-0521">NADP</keyword>
<reference evidence="7" key="1">
    <citation type="submission" date="2021-04" db="EMBL/GenBank/DDBJ databases">
        <title>Draft genome of Fusarium avenaceum strain F156N33, isolated from an atmospheric sample in Virginia.</title>
        <authorList>
            <person name="Yang S."/>
            <person name="Vinatzer B.A."/>
            <person name="Coleman J."/>
        </authorList>
    </citation>
    <scope>NUCLEOTIDE SEQUENCE</scope>
    <source>
        <strain evidence="7">F156N33</strain>
    </source>
</reference>
<gene>
    <name evidence="7" type="ORF">KAF25_000226</name>
</gene>
<evidence type="ECO:0000256" key="1">
    <source>
        <dbReference type="ARBA" id="ARBA00008072"/>
    </source>
</evidence>
<proteinExistence type="inferred from homology"/>
<dbReference type="Pfam" id="PF08240">
    <property type="entry name" value="ADH_N"/>
    <property type="match status" value="1"/>
</dbReference>
<dbReference type="SMART" id="SM00829">
    <property type="entry name" value="PKS_ER"/>
    <property type="match status" value="1"/>
</dbReference>
<evidence type="ECO:0000256" key="3">
    <source>
        <dbReference type="ARBA" id="ARBA00022741"/>
    </source>
</evidence>
<dbReference type="Proteomes" id="UP000782241">
    <property type="component" value="Unassembled WGS sequence"/>
</dbReference>
<dbReference type="InterPro" id="IPR020843">
    <property type="entry name" value="ER"/>
</dbReference>
<feature type="domain" description="Enoyl reductase (ER)" evidence="6">
    <location>
        <begin position="17"/>
        <end position="352"/>
    </location>
</feature>
<dbReference type="Gene3D" id="3.40.50.720">
    <property type="entry name" value="NAD(P)-binding Rossmann-like Domain"/>
    <property type="match status" value="1"/>
</dbReference>
<dbReference type="AlphaFoldDB" id="A0A9P7GRV2"/>
<dbReference type="InterPro" id="IPR013149">
    <property type="entry name" value="ADH-like_C"/>
</dbReference>
<keyword evidence="3" id="KW-0547">Nucleotide-binding</keyword>
<organism evidence="7 8">
    <name type="scientific">Fusarium avenaceum</name>
    <dbReference type="NCBI Taxonomy" id="40199"/>
    <lineage>
        <taxon>Eukaryota</taxon>
        <taxon>Fungi</taxon>
        <taxon>Dikarya</taxon>
        <taxon>Ascomycota</taxon>
        <taxon>Pezizomycotina</taxon>
        <taxon>Sordariomycetes</taxon>
        <taxon>Hypocreomycetidae</taxon>
        <taxon>Hypocreales</taxon>
        <taxon>Nectriaceae</taxon>
        <taxon>Fusarium</taxon>
        <taxon>Fusarium tricinctum species complex</taxon>
    </lineage>
</organism>
<sequence>MTHIPSHHVAIVGAEDGSLKLSENIPLPHLEDDMILVHNSAVALNPIDGKMVGNLASEGAVAGMDYVGTVVGMGSKVKTAAEIRLGDRVCGAVQGMHSLTPSVGAFAQFVGATDVVTLKVPSFMAIEDAATLGSGVGTIGLALFRSLKVPGYPEAPATDRIPVLVYGGSTATGTLAIQLLKLSGLVPIATCSPHNFDLVKSFGAEAVFDYRRSGSTDEIRKFTRNSLKYVLDCISEPETMQFCYKCIGRTGGKYTALEPFPQFLHTRPTVQPDWVLGPTLLGKPIGWGPPFEREGDPNVREFATKWFATAQRLLDQEKLRTHPVKLMTGGFEGILSGLEMLRKKQVSGQKLVYIIASGEEQET</sequence>
<protein>
    <recommendedName>
        <fullName evidence="6">Enoyl reductase (ER) domain-containing protein</fullName>
    </recommendedName>
</protein>
<comment type="similarity">
    <text evidence="1">Belongs to the zinc-containing alcohol dehydrogenase family.</text>
</comment>
<evidence type="ECO:0000313" key="8">
    <source>
        <dbReference type="Proteomes" id="UP000782241"/>
    </source>
</evidence>
<dbReference type="Pfam" id="PF00107">
    <property type="entry name" value="ADH_zinc_N"/>
    <property type="match status" value="1"/>
</dbReference>
<dbReference type="GO" id="GO:0000166">
    <property type="term" value="F:nucleotide binding"/>
    <property type="evidence" value="ECO:0007669"/>
    <property type="project" value="UniProtKB-KW"/>
</dbReference>